<dbReference type="PANTHER" id="PTHR31756:SF3">
    <property type="entry name" value="PYRUVATE, PHOSPHATE DIKINASE REGULATORY PROTEIN 1, CHLOROPLASTIC"/>
    <property type="match status" value="1"/>
</dbReference>
<sequence length="271" mass="30627">MNRTAFFISDGTGITAETLGNSLLSQFDGIRFNKVTLPYIDTLEKAQAVAQQINAAVDADQVRPIILDTIVNEEIRAYIAQCNGMMIDVFATFLKPLEKELGVHSTYTVGKSHAIQEMHRYKDRIESVNFAIDNDDGARTQQYDRADIILVGVSRSGKTPSCLYMALQYGIRAANYPFTDDDMTLQDLPACLLPHRDKLYGLTIDPFQLAAIRHERRPNSRYASLDQCTLEVRTIERLFRQQQIPCINTTTFSVEEIATRIISEARLARQL</sequence>
<keyword evidence="2 5" id="KW-0808">Transferase</keyword>
<comment type="catalytic activity">
    <reaction evidence="5">
        <text>[pyruvate, water dikinase]-phosphate + phosphate + H(+) = [pyruvate, water dikinase] + diphosphate</text>
        <dbReference type="Rhea" id="RHEA:48580"/>
        <dbReference type="Rhea" id="RHEA-COMP:11425"/>
        <dbReference type="Rhea" id="RHEA-COMP:11426"/>
        <dbReference type="ChEBI" id="CHEBI:15378"/>
        <dbReference type="ChEBI" id="CHEBI:33019"/>
        <dbReference type="ChEBI" id="CHEBI:43176"/>
        <dbReference type="ChEBI" id="CHEBI:43474"/>
        <dbReference type="ChEBI" id="CHEBI:68546"/>
        <dbReference type="EC" id="2.7.4.28"/>
    </reaction>
</comment>
<gene>
    <name evidence="6" type="ORF">KDW95_07780</name>
</gene>
<evidence type="ECO:0000256" key="3">
    <source>
        <dbReference type="ARBA" id="ARBA00022741"/>
    </source>
</evidence>
<dbReference type="Proteomes" id="UP001058461">
    <property type="component" value="Chromosome"/>
</dbReference>
<dbReference type="EC" id="2.7.4.28" evidence="5"/>
<accession>A0ABY5HQN6</accession>
<comment type="similarity">
    <text evidence="5">Belongs to the pyruvate, phosphate/water dikinase regulatory protein family. PSRP subfamily.</text>
</comment>
<dbReference type="RefSeq" id="WP_255855722.1">
    <property type="nucleotide sequence ID" value="NZ_CP073347.1"/>
</dbReference>
<evidence type="ECO:0000256" key="5">
    <source>
        <dbReference type="HAMAP-Rule" id="MF_01062"/>
    </source>
</evidence>
<comment type="function">
    <text evidence="5">Bifunctional serine/threonine kinase and phosphorylase involved in the regulation of the phosphoenolpyruvate synthase (PEPS) by catalyzing its phosphorylation/dephosphorylation.</text>
</comment>
<evidence type="ECO:0000313" key="7">
    <source>
        <dbReference type="Proteomes" id="UP001058461"/>
    </source>
</evidence>
<organism evidence="6 7">
    <name type="scientific">Marinobacterium rhizophilum</name>
    <dbReference type="NCBI Taxonomy" id="420402"/>
    <lineage>
        <taxon>Bacteria</taxon>
        <taxon>Pseudomonadati</taxon>
        <taxon>Pseudomonadota</taxon>
        <taxon>Gammaproteobacteria</taxon>
        <taxon>Oceanospirillales</taxon>
        <taxon>Oceanospirillaceae</taxon>
        <taxon>Marinobacterium</taxon>
    </lineage>
</organism>
<dbReference type="Pfam" id="PF03618">
    <property type="entry name" value="Kinase-PPPase"/>
    <property type="match status" value="1"/>
</dbReference>
<evidence type="ECO:0000256" key="1">
    <source>
        <dbReference type="ARBA" id="ARBA00022527"/>
    </source>
</evidence>
<dbReference type="InterPro" id="IPR005177">
    <property type="entry name" value="Kinase-pyrophosphorylase"/>
</dbReference>
<evidence type="ECO:0000313" key="6">
    <source>
        <dbReference type="EMBL" id="UTW13532.1"/>
    </source>
</evidence>
<dbReference type="PANTHER" id="PTHR31756">
    <property type="entry name" value="PYRUVATE, PHOSPHATE DIKINASE REGULATORY PROTEIN 1, CHLOROPLASTIC"/>
    <property type="match status" value="1"/>
</dbReference>
<reference evidence="6" key="1">
    <citation type="submission" date="2021-04" db="EMBL/GenBank/DDBJ databases">
        <title>Oceanospirillales bacteria with DddD are important DMSP degraders in coastal seawater.</title>
        <authorList>
            <person name="Liu J."/>
        </authorList>
    </citation>
    <scope>NUCLEOTIDE SEQUENCE</scope>
    <source>
        <strain evidence="6">D13-1</strain>
    </source>
</reference>
<feature type="binding site" evidence="5">
    <location>
        <begin position="152"/>
        <end position="159"/>
    </location>
    <ligand>
        <name>ADP</name>
        <dbReference type="ChEBI" id="CHEBI:456216"/>
    </ligand>
</feature>
<keyword evidence="3 5" id="KW-0547">Nucleotide-binding</keyword>
<evidence type="ECO:0000256" key="2">
    <source>
        <dbReference type="ARBA" id="ARBA00022679"/>
    </source>
</evidence>
<name>A0ABY5HQN6_9GAMM</name>
<proteinExistence type="inferred from homology"/>
<dbReference type="NCBIfam" id="NF003742">
    <property type="entry name" value="PRK05339.1"/>
    <property type="match status" value="1"/>
</dbReference>
<protein>
    <recommendedName>
        <fullName evidence="5">Putative phosphoenolpyruvate synthase regulatory protein</fullName>
        <shortName evidence="5">PEP synthase regulatory protein</shortName>
        <shortName evidence="5">PSRP</shortName>
        <ecNumber evidence="5">2.7.11.33</ecNumber>
        <ecNumber evidence="5">2.7.4.28</ecNumber>
    </recommendedName>
    <alternativeName>
        <fullName evidence="5">Pyruvate, water dikinase regulatory protein</fullName>
    </alternativeName>
</protein>
<keyword evidence="4 5" id="KW-0418">Kinase</keyword>
<dbReference type="GO" id="GO:0016301">
    <property type="term" value="F:kinase activity"/>
    <property type="evidence" value="ECO:0007669"/>
    <property type="project" value="UniProtKB-KW"/>
</dbReference>
<dbReference type="EMBL" id="CP073347">
    <property type="protein sequence ID" value="UTW13532.1"/>
    <property type="molecule type" value="Genomic_DNA"/>
</dbReference>
<evidence type="ECO:0000256" key="4">
    <source>
        <dbReference type="ARBA" id="ARBA00022777"/>
    </source>
</evidence>
<dbReference type="InterPro" id="IPR026530">
    <property type="entry name" value="PSRP"/>
</dbReference>
<keyword evidence="7" id="KW-1185">Reference proteome</keyword>
<comment type="catalytic activity">
    <reaction evidence="5">
        <text>[pyruvate, water dikinase] + ADP = [pyruvate, water dikinase]-phosphate + AMP + H(+)</text>
        <dbReference type="Rhea" id="RHEA:46020"/>
        <dbReference type="Rhea" id="RHEA-COMP:11425"/>
        <dbReference type="Rhea" id="RHEA-COMP:11426"/>
        <dbReference type="ChEBI" id="CHEBI:15378"/>
        <dbReference type="ChEBI" id="CHEBI:43176"/>
        <dbReference type="ChEBI" id="CHEBI:68546"/>
        <dbReference type="ChEBI" id="CHEBI:456215"/>
        <dbReference type="ChEBI" id="CHEBI:456216"/>
        <dbReference type="EC" id="2.7.11.33"/>
    </reaction>
</comment>
<keyword evidence="1 5" id="KW-0723">Serine/threonine-protein kinase</keyword>
<dbReference type="EC" id="2.7.11.33" evidence="5"/>
<dbReference type="HAMAP" id="MF_01062">
    <property type="entry name" value="PSRP"/>
    <property type="match status" value="1"/>
</dbReference>